<protein>
    <submittedName>
        <fullName evidence="3">Universal stress protein</fullName>
    </submittedName>
</protein>
<gene>
    <name evidence="3" type="ORF">Sya03_21880</name>
</gene>
<reference evidence="3" key="1">
    <citation type="submission" date="2021-01" db="EMBL/GenBank/DDBJ databases">
        <title>Whole genome shotgun sequence of Spirilliplanes yamanashiensis NBRC 15828.</title>
        <authorList>
            <person name="Komaki H."/>
            <person name="Tamura T."/>
        </authorList>
    </citation>
    <scope>NUCLEOTIDE SEQUENCE</scope>
    <source>
        <strain evidence="3">NBRC 15828</strain>
    </source>
</reference>
<dbReference type="PANTHER" id="PTHR46268:SF6">
    <property type="entry name" value="UNIVERSAL STRESS PROTEIN UP12"/>
    <property type="match status" value="1"/>
</dbReference>
<accession>A0A8J3Y6M5</accession>
<evidence type="ECO:0000259" key="2">
    <source>
        <dbReference type="Pfam" id="PF00582"/>
    </source>
</evidence>
<organism evidence="3 4">
    <name type="scientific">Spirilliplanes yamanashiensis</name>
    <dbReference type="NCBI Taxonomy" id="42233"/>
    <lineage>
        <taxon>Bacteria</taxon>
        <taxon>Bacillati</taxon>
        <taxon>Actinomycetota</taxon>
        <taxon>Actinomycetes</taxon>
        <taxon>Micromonosporales</taxon>
        <taxon>Micromonosporaceae</taxon>
        <taxon>Spirilliplanes</taxon>
    </lineage>
</organism>
<dbReference type="PRINTS" id="PR01438">
    <property type="entry name" value="UNVRSLSTRESS"/>
</dbReference>
<feature type="domain" description="UspA" evidence="2">
    <location>
        <begin position="6"/>
        <end position="125"/>
    </location>
</feature>
<dbReference type="InterPro" id="IPR006016">
    <property type="entry name" value="UspA"/>
</dbReference>
<comment type="caution">
    <text evidence="3">The sequence shown here is derived from an EMBL/GenBank/DDBJ whole genome shotgun (WGS) entry which is preliminary data.</text>
</comment>
<evidence type="ECO:0000313" key="3">
    <source>
        <dbReference type="EMBL" id="GIJ02836.1"/>
    </source>
</evidence>
<sequence length="271" mass="27593">MGTIEIVVGTDGSAPATAAVRWAAEEAARRHAVLRIVHAADADVGEEIDGLLAHAESVVRSAVPHVPVRRQIGQGDPADVLLAAAARAALVVIGHRGRGGFASLLLGSVGHDVTTRSLCPVVVVRGKVGERLGSPVVVGLDGSGESAYAARLAFEHADAAGCGVLAVRAWQPITPWGPGMTPLPYDPDAFEAAERAALATDLAPWREKFPDVPVGTLVARGAPAPVLVQASTSARLVVAGSRGHGIAGTPLGSVGLHLLHHADCPVLLAHG</sequence>
<comment type="similarity">
    <text evidence="1">Belongs to the universal stress protein A family.</text>
</comment>
<dbReference type="RefSeq" id="WP_203938131.1">
    <property type="nucleotide sequence ID" value="NZ_BAAAGJ010000005.1"/>
</dbReference>
<dbReference type="AlphaFoldDB" id="A0A8J3Y6M5"/>
<dbReference type="PANTHER" id="PTHR46268">
    <property type="entry name" value="STRESS RESPONSE PROTEIN NHAX"/>
    <property type="match status" value="1"/>
</dbReference>
<proteinExistence type="inferred from homology"/>
<name>A0A8J3Y6M5_9ACTN</name>
<evidence type="ECO:0000256" key="1">
    <source>
        <dbReference type="ARBA" id="ARBA00008791"/>
    </source>
</evidence>
<dbReference type="Proteomes" id="UP000652013">
    <property type="component" value="Unassembled WGS sequence"/>
</dbReference>
<dbReference type="InterPro" id="IPR006015">
    <property type="entry name" value="Universal_stress_UspA"/>
</dbReference>
<keyword evidence="4" id="KW-1185">Reference proteome</keyword>
<evidence type="ECO:0000313" key="4">
    <source>
        <dbReference type="Proteomes" id="UP000652013"/>
    </source>
</evidence>
<dbReference type="Pfam" id="PF00582">
    <property type="entry name" value="Usp"/>
    <property type="match status" value="2"/>
</dbReference>
<dbReference type="InterPro" id="IPR014729">
    <property type="entry name" value="Rossmann-like_a/b/a_fold"/>
</dbReference>
<dbReference type="Gene3D" id="3.40.50.620">
    <property type="entry name" value="HUPs"/>
    <property type="match status" value="2"/>
</dbReference>
<feature type="domain" description="UspA" evidence="2">
    <location>
        <begin position="135"/>
        <end position="269"/>
    </location>
</feature>
<dbReference type="SUPFAM" id="SSF52402">
    <property type="entry name" value="Adenine nucleotide alpha hydrolases-like"/>
    <property type="match status" value="2"/>
</dbReference>
<dbReference type="EMBL" id="BOOY01000016">
    <property type="protein sequence ID" value="GIJ02836.1"/>
    <property type="molecule type" value="Genomic_DNA"/>
</dbReference>